<protein>
    <submittedName>
        <fullName evidence="2">Retrovirus-related Pol polyprotein from transposon 412</fullName>
    </submittedName>
</protein>
<feature type="domain" description="Integrase zinc-binding" evidence="1">
    <location>
        <begin position="77"/>
        <end position="108"/>
    </location>
</feature>
<comment type="caution">
    <text evidence="2">The sequence shown here is derived from an EMBL/GenBank/DDBJ whole genome shotgun (WGS) entry which is preliminary data.</text>
</comment>
<gene>
    <name evidence="2" type="primary">X975_16630</name>
    <name evidence="2" type="ORF">TNCV_4694191</name>
</gene>
<evidence type="ECO:0000313" key="3">
    <source>
        <dbReference type="Proteomes" id="UP000887159"/>
    </source>
</evidence>
<keyword evidence="3" id="KW-1185">Reference proteome</keyword>
<dbReference type="Pfam" id="PF17921">
    <property type="entry name" value="Integrase_H2C2"/>
    <property type="match status" value="1"/>
</dbReference>
<dbReference type="Proteomes" id="UP000887159">
    <property type="component" value="Unassembled WGS sequence"/>
</dbReference>
<evidence type="ECO:0000259" key="1">
    <source>
        <dbReference type="Pfam" id="PF17921"/>
    </source>
</evidence>
<accession>A0A8X7BHK9</accession>
<dbReference type="Gene3D" id="1.10.340.70">
    <property type="match status" value="1"/>
</dbReference>
<dbReference type="AlphaFoldDB" id="A0A8X7BHK9"/>
<sequence>MINHWVSQVIVFDCQYLPRIHLRSRIRKSTFLLARHRALSSYDEALLDSLELYLKNDVLYGKWESDDRKAFKWQLIPPQTRVSTVLNELHGSSTGGHFGVMKTLQKVRLLLRSSDGNNDILVVMDHFTKWPEAQPFIRPRGPDCCRGCSTTLDLKIRSSSTTVSAVHETTGYSPSQMLFRRDLRLPANLLFSRPPDGPLAPEEYVEKLQAWMEGMHHLAWDRIGLASEKMKTQYDAKATGHGFHGSDKM</sequence>
<evidence type="ECO:0000313" key="2">
    <source>
        <dbReference type="EMBL" id="GFY31575.1"/>
    </source>
</evidence>
<dbReference type="EMBL" id="BMAU01021399">
    <property type="protein sequence ID" value="GFY31575.1"/>
    <property type="molecule type" value="Genomic_DNA"/>
</dbReference>
<proteinExistence type="predicted"/>
<organism evidence="2 3">
    <name type="scientific">Trichonephila clavipes</name>
    <name type="common">Golden silk orbweaver</name>
    <name type="synonym">Nephila clavipes</name>
    <dbReference type="NCBI Taxonomy" id="2585209"/>
    <lineage>
        <taxon>Eukaryota</taxon>
        <taxon>Metazoa</taxon>
        <taxon>Ecdysozoa</taxon>
        <taxon>Arthropoda</taxon>
        <taxon>Chelicerata</taxon>
        <taxon>Arachnida</taxon>
        <taxon>Araneae</taxon>
        <taxon>Araneomorphae</taxon>
        <taxon>Entelegynae</taxon>
        <taxon>Araneoidea</taxon>
        <taxon>Nephilidae</taxon>
        <taxon>Trichonephila</taxon>
    </lineage>
</organism>
<name>A0A8X7BHK9_TRICX</name>
<reference evidence="2" key="1">
    <citation type="submission" date="2020-08" db="EMBL/GenBank/DDBJ databases">
        <title>Multicomponent nature underlies the extraordinary mechanical properties of spider dragline silk.</title>
        <authorList>
            <person name="Kono N."/>
            <person name="Nakamura H."/>
            <person name="Mori M."/>
            <person name="Yoshida Y."/>
            <person name="Ohtoshi R."/>
            <person name="Malay A.D."/>
            <person name="Moran D.A.P."/>
            <person name="Tomita M."/>
            <person name="Numata K."/>
            <person name="Arakawa K."/>
        </authorList>
    </citation>
    <scope>NUCLEOTIDE SEQUENCE</scope>
</reference>
<dbReference type="InterPro" id="IPR041588">
    <property type="entry name" value="Integrase_H2C2"/>
</dbReference>